<dbReference type="PANTHER" id="PTHR13822">
    <property type="entry name" value="ATP SYNTHASE DELTA/EPSILON CHAIN"/>
    <property type="match status" value="1"/>
</dbReference>
<name>A0ABS9CKA7_9BACT</name>
<dbReference type="RefSeq" id="WP_094389921.1">
    <property type="nucleotide sequence ID" value="NZ_JADYTN010000022.1"/>
</dbReference>
<sequence length="82" mass="8680">MLKLKIVSPQKIEFEGDVQSVLVPGVLGQFEILTNHAPIISALTEGTVVYAKSDGVKSQLAVAGGFVEVQKNEVALCVELNA</sequence>
<evidence type="ECO:0000256" key="5">
    <source>
        <dbReference type="ARBA" id="ARBA00023065"/>
    </source>
</evidence>
<reference evidence="11 12" key="1">
    <citation type="submission" date="2020-12" db="EMBL/GenBank/DDBJ databases">
        <title>Whole genome sequences of gut porcine anaerobes.</title>
        <authorList>
            <person name="Kubasova T."/>
            <person name="Jahodarova E."/>
            <person name="Rychlik I."/>
        </authorList>
    </citation>
    <scope>NUCLEOTIDE SEQUENCE [LARGE SCALE GENOMIC DNA]</scope>
    <source>
        <strain evidence="11 12">An925</strain>
    </source>
</reference>
<evidence type="ECO:0000256" key="8">
    <source>
        <dbReference type="ARBA" id="ARBA00023310"/>
    </source>
</evidence>
<keyword evidence="12" id="KW-1185">Reference proteome</keyword>
<keyword evidence="4 9" id="KW-0813">Transport</keyword>
<evidence type="ECO:0000313" key="12">
    <source>
        <dbReference type="Proteomes" id="UP001200470"/>
    </source>
</evidence>
<gene>
    <name evidence="11" type="primary">atpC</name>
    <name evidence="11" type="ORF">I6E12_09530</name>
</gene>
<protein>
    <submittedName>
        <fullName evidence="11">ATP synthase F1 subunit epsilon</fullName>
    </submittedName>
</protein>
<comment type="subunit">
    <text evidence="9">F-type ATPases have 2 components, CF(1) - the catalytic core - and CF(0) - the membrane proton channel. CF(1) has five subunits: alpha(3), beta(3), gamma(1), delta(1), epsilon(1). CF(0) has three main subunits: a, b and c.</text>
</comment>
<comment type="similarity">
    <text evidence="3 9">Belongs to the ATPase epsilon chain family.</text>
</comment>
<feature type="domain" description="ATP synthase F1 complex delta/epsilon subunit N-terminal" evidence="10">
    <location>
        <begin position="2"/>
        <end position="79"/>
    </location>
</feature>
<proteinExistence type="inferred from homology"/>
<keyword evidence="6" id="KW-0472">Membrane</keyword>
<evidence type="ECO:0000256" key="9">
    <source>
        <dbReference type="RuleBase" id="RU003656"/>
    </source>
</evidence>
<dbReference type="InterPro" id="IPR001469">
    <property type="entry name" value="ATP_synth_F1_dsu/esu"/>
</dbReference>
<keyword evidence="8 9" id="KW-0066">ATP synthesis</keyword>
<dbReference type="EMBL" id="JADYTN010000022">
    <property type="protein sequence ID" value="MCF2564351.1"/>
    <property type="molecule type" value="Genomic_DNA"/>
</dbReference>
<dbReference type="CDD" id="cd12152">
    <property type="entry name" value="F1-ATPase_delta"/>
    <property type="match status" value="1"/>
</dbReference>
<comment type="subcellular location">
    <subcellularLocation>
        <location evidence="2">Endomembrane system</location>
        <topology evidence="2">Peripheral membrane protein</topology>
    </subcellularLocation>
</comment>
<dbReference type="SUPFAM" id="SSF51344">
    <property type="entry name" value="Epsilon subunit of F1F0-ATP synthase N-terminal domain"/>
    <property type="match status" value="1"/>
</dbReference>
<comment type="caution">
    <text evidence="11">The sequence shown here is derived from an EMBL/GenBank/DDBJ whole genome shotgun (WGS) entry which is preliminary data.</text>
</comment>
<dbReference type="Proteomes" id="UP001200470">
    <property type="component" value="Unassembled WGS sequence"/>
</dbReference>
<dbReference type="PANTHER" id="PTHR13822:SF10">
    <property type="entry name" value="ATP SYNTHASE EPSILON CHAIN, CHLOROPLASTIC"/>
    <property type="match status" value="1"/>
</dbReference>
<keyword evidence="7 9" id="KW-0139">CF(1)</keyword>
<dbReference type="InterPro" id="IPR036771">
    <property type="entry name" value="ATPsynth_dsu/esu_N"/>
</dbReference>
<keyword evidence="5 9" id="KW-0406">Ion transport</keyword>
<evidence type="ECO:0000313" key="11">
    <source>
        <dbReference type="EMBL" id="MCF2564351.1"/>
    </source>
</evidence>
<accession>A0ABS9CKA7</accession>
<comment type="function">
    <text evidence="1">Produces ATP from ADP in the presence of a proton gradient across the membrane.</text>
</comment>
<evidence type="ECO:0000256" key="4">
    <source>
        <dbReference type="ARBA" id="ARBA00022448"/>
    </source>
</evidence>
<dbReference type="Pfam" id="PF02823">
    <property type="entry name" value="ATP-synt_DE_N"/>
    <property type="match status" value="1"/>
</dbReference>
<evidence type="ECO:0000256" key="6">
    <source>
        <dbReference type="ARBA" id="ARBA00023136"/>
    </source>
</evidence>
<dbReference type="InterPro" id="IPR020546">
    <property type="entry name" value="ATP_synth_F1_dsu/esu_N"/>
</dbReference>
<evidence type="ECO:0000259" key="10">
    <source>
        <dbReference type="Pfam" id="PF02823"/>
    </source>
</evidence>
<evidence type="ECO:0000256" key="3">
    <source>
        <dbReference type="ARBA" id="ARBA00005712"/>
    </source>
</evidence>
<dbReference type="Gene3D" id="2.60.15.10">
    <property type="entry name" value="F0F1 ATP synthase delta/epsilon subunit, N-terminal"/>
    <property type="match status" value="1"/>
</dbReference>
<dbReference type="NCBIfam" id="TIGR01216">
    <property type="entry name" value="ATP_synt_epsi"/>
    <property type="match status" value="1"/>
</dbReference>
<evidence type="ECO:0000256" key="7">
    <source>
        <dbReference type="ARBA" id="ARBA00023196"/>
    </source>
</evidence>
<organism evidence="11 12">
    <name type="scientific">Xylanibacter brevis</name>
    <dbReference type="NCBI Taxonomy" id="83231"/>
    <lineage>
        <taxon>Bacteria</taxon>
        <taxon>Pseudomonadati</taxon>
        <taxon>Bacteroidota</taxon>
        <taxon>Bacteroidia</taxon>
        <taxon>Bacteroidales</taxon>
        <taxon>Prevotellaceae</taxon>
        <taxon>Xylanibacter</taxon>
    </lineage>
</organism>
<evidence type="ECO:0000256" key="2">
    <source>
        <dbReference type="ARBA" id="ARBA00004184"/>
    </source>
</evidence>
<evidence type="ECO:0000256" key="1">
    <source>
        <dbReference type="ARBA" id="ARBA00003543"/>
    </source>
</evidence>